<name>M1UXP8_9CORY</name>
<keyword evidence="1" id="KW-0472">Membrane</keyword>
<evidence type="ECO:0008006" key="5">
    <source>
        <dbReference type="Google" id="ProtNLM"/>
    </source>
</evidence>
<keyword evidence="1" id="KW-0812">Transmembrane</keyword>
<evidence type="ECO:0000256" key="2">
    <source>
        <dbReference type="SAM" id="SignalP"/>
    </source>
</evidence>
<evidence type="ECO:0000256" key="1">
    <source>
        <dbReference type="SAM" id="Phobius"/>
    </source>
</evidence>
<keyword evidence="1" id="KW-1133">Transmembrane helix</keyword>
<evidence type="ECO:0000313" key="3">
    <source>
        <dbReference type="EMBL" id="AGG66063.1"/>
    </source>
</evidence>
<dbReference type="Proteomes" id="UP000011760">
    <property type="component" value="Chromosome"/>
</dbReference>
<protein>
    <recommendedName>
        <fullName evidence="5">Secreted protein</fullName>
    </recommendedName>
</protein>
<dbReference type="HOGENOM" id="CLU_094139_0_0_11"/>
<dbReference type="AlphaFoldDB" id="M1UXP8"/>
<evidence type="ECO:0000313" key="4">
    <source>
        <dbReference type="Proteomes" id="UP000011760"/>
    </source>
</evidence>
<accession>M1UXP8</accession>
<feature type="transmembrane region" description="Helical" evidence="1">
    <location>
        <begin position="206"/>
        <end position="225"/>
    </location>
</feature>
<keyword evidence="2" id="KW-0732">Signal</keyword>
<reference evidence="3 4" key="1">
    <citation type="submission" date="2013-02" db="EMBL/GenBank/DDBJ databases">
        <title>The complete genome sequence of Corynebacterium callunae DSM 20147.</title>
        <authorList>
            <person name="Ruckert C."/>
            <person name="Albersmeier A."/>
            <person name="Kalinowski J."/>
        </authorList>
    </citation>
    <scope>NUCLEOTIDE SEQUENCE [LARGE SCALE GENOMIC DNA]</scope>
    <source>
        <strain evidence="3 4">DSM 20147</strain>
    </source>
</reference>
<dbReference type="KEGG" id="ccn:H924_03065"/>
<dbReference type="EMBL" id="CP004354">
    <property type="protein sequence ID" value="AGG66063.1"/>
    <property type="molecule type" value="Genomic_DNA"/>
</dbReference>
<dbReference type="STRING" id="1121353.H924_03065"/>
<gene>
    <name evidence="3" type="ORF">H924_03065</name>
</gene>
<organism evidence="3 4">
    <name type="scientific">Corynebacterium callunae DSM 20147</name>
    <dbReference type="NCBI Taxonomy" id="1121353"/>
    <lineage>
        <taxon>Bacteria</taxon>
        <taxon>Bacillati</taxon>
        <taxon>Actinomycetota</taxon>
        <taxon>Actinomycetes</taxon>
        <taxon>Mycobacteriales</taxon>
        <taxon>Corynebacteriaceae</taxon>
        <taxon>Corynebacterium</taxon>
    </lineage>
</organism>
<keyword evidence="4" id="KW-1185">Reference proteome</keyword>
<dbReference type="eggNOG" id="ENOG503193D">
    <property type="taxonomic scope" value="Bacteria"/>
</dbReference>
<sequence length="236" mass="25136">MGFMHFRKILPALIFATVLHSPLASAATLNADVENETCVASNTDSSPVVQFWEDLEADVRATRIAELEAQDPGISAAIASFVAKDPAAPTATEIQTRLDALNSGEGLAMLIPEDSTDPTLAVATEDFKTTYTYDEARGVIDGISEDPAAKVLSQLEDAATTRIAEIRVEKFSAQTAQYNDTQEALKADFQACVDAIDEARPIPLQYLILGGAGALAAVALGLRAWSNSRKNARHTG</sequence>
<feature type="chain" id="PRO_5004018616" description="Secreted protein" evidence="2">
    <location>
        <begin position="27"/>
        <end position="236"/>
    </location>
</feature>
<dbReference type="PATRIC" id="fig|1121353.3.peg.634"/>
<proteinExistence type="predicted"/>
<feature type="signal peptide" evidence="2">
    <location>
        <begin position="1"/>
        <end position="26"/>
    </location>
</feature>